<dbReference type="STRING" id="1392877.SAMN05216221_2251"/>
<evidence type="ECO:0000313" key="2">
    <source>
        <dbReference type="EMBL" id="SDS63235.1"/>
    </source>
</evidence>
<sequence length="152" mass="17246">MAKWLAKTEPAECGIDDFARAPQTPIRWDGVRNYQARNFLKTMAAGDEVFVYHSSCKDIGIAGVVRVARTAYTDPTQFDPESPYFDARSTPDNPRWQAVDMVFARKLPRLISLDRLKALPGLENLPLVQRGSRLSVMPVSEEEWRIILGEQH</sequence>
<name>A0A1H1TSD8_9PSED</name>
<dbReference type="Gene3D" id="3.10.590.10">
    <property type="entry name" value="ph1033 like domains"/>
    <property type="match status" value="1"/>
</dbReference>
<dbReference type="AlphaFoldDB" id="A0A1H1TSD8"/>
<dbReference type="PANTHER" id="PTHR14087:SF7">
    <property type="entry name" value="THYMOCYTE NUCLEAR PROTEIN 1"/>
    <property type="match status" value="1"/>
</dbReference>
<dbReference type="InterPro" id="IPR015947">
    <property type="entry name" value="PUA-like_sf"/>
</dbReference>
<feature type="domain" description="EVE" evidence="1">
    <location>
        <begin position="3"/>
        <end position="148"/>
    </location>
</feature>
<evidence type="ECO:0000259" key="1">
    <source>
        <dbReference type="Pfam" id="PF01878"/>
    </source>
</evidence>
<dbReference type="CDD" id="cd21133">
    <property type="entry name" value="EVE"/>
    <property type="match status" value="1"/>
</dbReference>
<accession>A0A1H1TSD8</accession>
<evidence type="ECO:0000313" key="3">
    <source>
        <dbReference type="Proteomes" id="UP000243359"/>
    </source>
</evidence>
<keyword evidence="3" id="KW-1185">Reference proteome</keyword>
<dbReference type="OrthoDB" id="9791347at2"/>
<dbReference type="RefSeq" id="WP_090349024.1">
    <property type="nucleotide sequence ID" value="NZ_LT629751.1"/>
</dbReference>
<dbReference type="Pfam" id="PF01878">
    <property type="entry name" value="EVE"/>
    <property type="match status" value="1"/>
</dbReference>
<protein>
    <submittedName>
        <fullName evidence="2">Predicted RNA-binding protein, contains PUA-like domain</fullName>
    </submittedName>
</protein>
<dbReference type="SUPFAM" id="SSF88697">
    <property type="entry name" value="PUA domain-like"/>
    <property type="match status" value="1"/>
</dbReference>
<dbReference type="InterPro" id="IPR047197">
    <property type="entry name" value="THYN1-like_EVE"/>
</dbReference>
<dbReference type="PANTHER" id="PTHR14087">
    <property type="entry name" value="THYMOCYTE NUCLEAR PROTEIN 1"/>
    <property type="match status" value="1"/>
</dbReference>
<reference evidence="3" key="1">
    <citation type="submission" date="2016-10" db="EMBL/GenBank/DDBJ databases">
        <authorList>
            <person name="Varghese N."/>
            <person name="Submissions S."/>
        </authorList>
    </citation>
    <scope>NUCLEOTIDE SEQUENCE [LARGE SCALE GENOMIC DNA]</scope>
    <source>
        <strain evidence="3">KCTC 32247</strain>
    </source>
</reference>
<gene>
    <name evidence="2" type="ORF">SAMN05216221_2251</name>
</gene>
<dbReference type="EMBL" id="LT629751">
    <property type="protein sequence ID" value="SDS63235.1"/>
    <property type="molecule type" value="Genomic_DNA"/>
</dbReference>
<dbReference type="Proteomes" id="UP000243359">
    <property type="component" value="Chromosome I"/>
</dbReference>
<organism evidence="2 3">
    <name type="scientific">Pseudomonas oryzae</name>
    <dbReference type="NCBI Taxonomy" id="1392877"/>
    <lineage>
        <taxon>Bacteria</taxon>
        <taxon>Pseudomonadati</taxon>
        <taxon>Pseudomonadota</taxon>
        <taxon>Gammaproteobacteria</taxon>
        <taxon>Pseudomonadales</taxon>
        <taxon>Pseudomonadaceae</taxon>
        <taxon>Pseudomonas</taxon>
    </lineage>
</organism>
<dbReference type="InterPro" id="IPR002740">
    <property type="entry name" value="EVE_domain"/>
</dbReference>
<dbReference type="InterPro" id="IPR052181">
    <property type="entry name" value="5hmC_binding"/>
</dbReference>
<proteinExistence type="predicted"/>